<dbReference type="Pfam" id="PF13568">
    <property type="entry name" value="OMP_b-brl_2"/>
    <property type="match status" value="1"/>
</dbReference>
<dbReference type="HOGENOM" id="CLU_1297651_0_0_10"/>
<dbReference type="OrthoDB" id="978236at2"/>
<gene>
    <name evidence="3" type="ordered locus">Aasi_0779</name>
</gene>
<dbReference type="AlphaFoldDB" id="B3ESF5"/>
<dbReference type="KEGG" id="aas:Aasi_0779"/>
<organism evidence="3 4">
    <name type="scientific">Amoebophilus asiaticus (strain 5a2)</name>
    <dbReference type="NCBI Taxonomy" id="452471"/>
    <lineage>
        <taxon>Bacteria</taxon>
        <taxon>Pseudomonadati</taxon>
        <taxon>Bacteroidota</taxon>
        <taxon>Cytophagia</taxon>
        <taxon>Cytophagales</taxon>
        <taxon>Amoebophilaceae</taxon>
        <taxon>Candidatus Amoebophilus</taxon>
    </lineage>
</organism>
<sequence>MKKYLLILFFSAIATYSFAQEQISIKISPGISYGRVHTDPDTANFKSDGIALRGKLGAVYDWPIKENYYLSTGAFFVAKQISIKKDDASNLKERHEIQYLQVPVLLKLYTSEIMLDTRLYVEFGVTGAIKINDRVTNLIGDEQFITKLRRWEISGVIGCGMEYNFSLFTSIFAGITYQPAFSSMLLEQRDNGTLPKLFGYADLITIDIGIKF</sequence>
<dbReference type="RefSeq" id="WP_012472926.1">
    <property type="nucleotide sequence ID" value="NC_010830.1"/>
</dbReference>
<evidence type="ECO:0000259" key="2">
    <source>
        <dbReference type="Pfam" id="PF13568"/>
    </source>
</evidence>
<dbReference type="InterPro" id="IPR025665">
    <property type="entry name" value="Beta-barrel_OMP_2"/>
</dbReference>
<dbReference type="EMBL" id="CP001102">
    <property type="protein sequence ID" value="ACE06157.1"/>
    <property type="molecule type" value="Genomic_DNA"/>
</dbReference>
<evidence type="ECO:0000313" key="4">
    <source>
        <dbReference type="Proteomes" id="UP000001227"/>
    </source>
</evidence>
<dbReference type="STRING" id="452471.Aasi_0779"/>
<accession>B3ESF5</accession>
<proteinExistence type="predicted"/>
<keyword evidence="1" id="KW-0732">Signal</keyword>
<reference evidence="3 4" key="1">
    <citation type="journal article" date="2010" name="J. Bacteriol.">
        <title>The genome of the amoeba symbiont 'Candidatus Amoebophilus asiaticus' reveals common mechanisms for host cell interaction among amoeba-associated bacteria.</title>
        <authorList>
            <person name="Schmitz-Esser S."/>
            <person name="Tischler P."/>
            <person name="Arnold R."/>
            <person name="Montanaro J."/>
            <person name="Wagner M."/>
            <person name="Rattei T."/>
            <person name="Horn M."/>
        </authorList>
    </citation>
    <scope>NUCLEOTIDE SEQUENCE [LARGE SCALE GENOMIC DNA]</scope>
    <source>
        <strain evidence="3 4">5a2</strain>
    </source>
</reference>
<dbReference type="eggNOG" id="ENOG5032Z4Z">
    <property type="taxonomic scope" value="Bacteria"/>
</dbReference>
<name>B3ESF5_AMOA5</name>
<feature type="signal peptide" evidence="1">
    <location>
        <begin position="1"/>
        <end position="19"/>
    </location>
</feature>
<feature type="chain" id="PRO_5002788010" description="Outer membrane protein beta-barrel domain-containing protein" evidence="1">
    <location>
        <begin position="20"/>
        <end position="212"/>
    </location>
</feature>
<protein>
    <recommendedName>
        <fullName evidence="2">Outer membrane protein beta-barrel domain-containing protein</fullName>
    </recommendedName>
</protein>
<dbReference type="Proteomes" id="UP000001227">
    <property type="component" value="Chromosome"/>
</dbReference>
<evidence type="ECO:0000313" key="3">
    <source>
        <dbReference type="EMBL" id="ACE06157.1"/>
    </source>
</evidence>
<feature type="domain" description="Outer membrane protein beta-barrel" evidence="2">
    <location>
        <begin position="18"/>
        <end position="184"/>
    </location>
</feature>
<keyword evidence="4" id="KW-1185">Reference proteome</keyword>
<evidence type="ECO:0000256" key="1">
    <source>
        <dbReference type="SAM" id="SignalP"/>
    </source>
</evidence>